<dbReference type="OrthoDB" id="10068428at2759"/>
<dbReference type="InterPro" id="IPR002999">
    <property type="entry name" value="Tudor"/>
</dbReference>
<organism evidence="6 7">
    <name type="scientific">Acyrthosiphon pisum</name>
    <name type="common">Pea aphid</name>
    <dbReference type="NCBI Taxonomy" id="7029"/>
    <lineage>
        <taxon>Eukaryota</taxon>
        <taxon>Metazoa</taxon>
        <taxon>Ecdysozoa</taxon>
        <taxon>Arthropoda</taxon>
        <taxon>Hexapoda</taxon>
        <taxon>Insecta</taxon>
        <taxon>Pterygota</taxon>
        <taxon>Neoptera</taxon>
        <taxon>Paraneoptera</taxon>
        <taxon>Hemiptera</taxon>
        <taxon>Sternorrhyncha</taxon>
        <taxon>Aphidomorpha</taxon>
        <taxon>Aphidoidea</taxon>
        <taxon>Aphididae</taxon>
        <taxon>Macrosiphini</taxon>
        <taxon>Acyrthosiphon</taxon>
    </lineage>
</organism>
<dbReference type="Proteomes" id="UP000007819">
    <property type="component" value="Chromosome X"/>
</dbReference>
<dbReference type="InterPro" id="IPR016197">
    <property type="entry name" value="Chromo-like_dom_sf"/>
</dbReference>
<feature type="compositionally biased region" description="Basic and acidic residues" evidence="4">
    <location>
        <begin position="423"/>
        <end position="440"/>
    </location>
</feature>
<evidence type="ECO:0000313" key="7">
    <source>
        <dbReference type="Proteomes" id="UP000007819"/>
    </source>
</evidence>
<dbReference type="Gene3D" id="1.10.150.60">
    <property type="entry name" value="ARID DNA-binding domain"/>
    <property type="match status" value="1"/>
</dbReference>
<dbReference type="SMART" id="SM00298">
    <property type="entry name" value="CHROMO"/>
    <property type="match status" value="1"/>
</dbReference>
<keyword evidence="1" id="KW-0805">Transcription regulation</keyword>
<feature type="compositionally biased region" description="Low complexity" evidence="4">
    <location>
        <begin position="732"/>
        <end position="748"/>
    </location>
</feature>
<evidence type="ECO:0000256" key="1">
    <source>
        <dbReference type="ARBA" id="ARBA00023015"/>
    </source>
</evidence>
<dbReference type="InterPro" id="IPR025995">
    <property type="entry name" value="Tudor-knot"/>
</dbReference>
<dbReference type="SUPFAM" id="SSF54160">
    <property type="entry name" value="Chromo domain-like"/>
    <property type="match status" value="1"/>
</dbReference>
<name>A0A8R2FBX1_ACYPI</name>
<dbReference type="AlphaFoldDB" id="A0A8R2FBX1"/>
<keyword evidence="3" id="KW-0539">Nucleus</keyword>
<dbReference type="PROSITE" id="PS51011">
    <property type="entry name" value="ARID"/>
    <property type="match status" value="1"/>
</dbReference>
<evidence type="ECO:0000256" key="3">
    <source>
        <dbReference type="ARBA" id="ARBA00023242"/>
    </source>
</evidence>
<feature type="region of interest" description="Disordered" evidence="4">
    <location>
        <begin position="709"/>
        <end position="762"/>
    </location>
</feature>
<dbReference type="InterPro" id="IPR001606">
    <property type="entry name" value="ARID_dom"/>
</dbReference>
<feature type="region of interest" description="Disordered" evidence="4">
    <location>
        <begin position="390"/>
        <end position="440"/>
    </location>
</feature>
<evidence type="ECO:0000256" key="4">
    <source>
        <dbReference type="SAM" id="MobiDB-lite"/>
    </source>
</evidence>
<evidence type="ECO:0000259" key="5">
    <source>
        <dbReference type="PROSITE" id="PS51011"/>
    </source>
</evidence>
<keyword evidence="2" id="KW-0804">Transcription</keyword>
<proteinExistence type="predicted"/>
<dbReference type="GeneID" id="100570343"/>
<reference evidence="6" key="2">
    <citation type="submission" date="2022-06" db="UniProtKB">
        <authorList>
            <consortium name="EnsemblMetazoa"/>
        </authorList>
    </citation>
    <scope>IDENTIFICATION</scope>
</reference>
<dbReference type="SMART" id="SM01014">
    <property type="entry name" value="ARID"/>
    <property type="match status" value="1"/>
</dbReference>
<feature type="domain" description="ARID" evidence="5">
    <location>
        <begin position="231"/>
        <end position="320"/>
    </location>
</feature>
<evidence type="ECO:0000313" key="6">
    <source>
        <dbReference type="EnsemblMetazoa" id="XP_008187179.1"/>
    </source>
</evidence>
<sequence>MHILLNILRSYFFCFFIAEHMDIFTRRSLRHIRATYSKAAPQMVNMDEPPFLSVGTEVSAKFKGAFCEAKIRKISKSVKCKVQYSNGISTFITDDAVKGQLKVGATVNIKCSDKKELVPATIQKIQDFSEYTVVFNDGDIKCLKRTAICLKSGKYFSNSATPLRTTIIESCRVQTHKKSIGESGEEEALAMEKKDELPPHWDKDSLFDAHKMCISTDCEPIDSDNSDKESIEQKDHLVALLFKFMDDRGTPINQAPVINEKDVDLYKLFKVVNNCGGYNKVNKHKLWEFIAYKAGHEKESYISVKRCYEQYLHNFEDFYRKLGCTMMSHPIGERSRSRFSRSIIRNVYKALPSTSCATDKIKCAKNELNDKKNYNSDVIKKTAKAIKAEEKRVKNNEETSKKGDKKKEDIANSISRNRPSVKRNPEITETKDPVRNSKTKKELEEILKKEIKKEIDSEAVDDQIIEDKKLEKNIYMRNLFGKSMQKIIKKEKVVKEKSANTGLPGMRKLRGIKEQIKTVVKEIITPFKKSNRRVSHTQQDASNNENLDGEILKFTQSKTKEELPTKSRRVSVLSNLGDSVSVVQLTQPGLLVENLIKIKKEDGSEKKKTGRKKKDDKEEKVISNDIILTPVNIENVPFDKDTPVVVGDNLVVYYGNKEALTYEAKVISVCDIEGVKKYYVHYKGWNSRYDEWIDVMRIAYKTKDPEPGLEVDIADSSKSSPPEQKNVDLKKVPPTSSRTSSSVTPLRPNSNVKKSPFSSARPTRACTLTDRPLYNIDNSDLEGEFIVSEGSSKQYSRKKVIKLEPGVIIKTEPLDTDDQKKTQYPRIYPSKKVLMQRSAHLKPKSSVFKVQSNKFKEVDICKQALKQPFQPPSYSIKPNADNENVEAQNENKIDGIQIELKIAPNHCLSPKVKSRKK</sequence>
<dbReference type="CDD" id="cd16100">
    <property type="entry name" value="ARID"/>
    <property type="match status" value="1"/>
</dbReference>
<protein>
    <recommendedName>
        <fullName evidence="5">ARID domain-containing protein</fullName>
    </recommendedName>
</protein>
<dbReference type="PANTHER" id="PTHR13964">
    <property type="entry name" value="RBP-RELATED"/>
    <property type="match status" value="1"/>
</dbReference>
<dbReference type="Gene3D" id="2.30.30.140">
    <property type="match status" value="2"/>
</dbReference>
<dbReference type="KEGG" id="api:100570343"/>
<dbReference type="CDD" id="cd20104">
    <property type="entry name" value="MBT_PHF20L1-like"/>
    <property type="match status" value="1"/>
</dbReference>
<dbReference type="InterPro" id="IPR051232">
    <property type="entry name" value="ARID/SWI1_ChromRemod"/>
</dbReference>
<dbReference type="SUPFAM" id="SSF63748">
    <property type="entry name" value="Tudor/PWWP/MBT"/>
    <property type="match status" value="1"/>
</dbReference>
<dbReference type="SMART" id="SM00333">
    <property type="entry name" value="TUDOR"/>
    <property type="match status" value="1"/>
</dbReference>
<dbReference type="EnsemblMetazoa" id="XM_008188957.3">
    <property type="protein sequence ID" value="XP_008187179.1"/>
    <property type="gene ID" value="LOC100570343"/>
</dbReference>
<dbReference type="SMART" id="SM00501">
    <property type="entry name" value="BRIGHT"/>
    <property type="match status" value="1"/>
</dbReference>
<evidence type="ECO:0000256" key="2">
    <source>
        <dbReference type="ARBA" id="ARBA00023163"/>
    </source>
</evidence>
<dbReference type="InterPro" id="IPR000953">
    <property type="entry name" value="Chromo/chromo_shadow_dom"/>
</dbReference>
<dbReference type="PANTHER" id="PTHR13964:SF27">
    <property type="entry name" value="HAT-TRICK, ISOFORM D"/>
    <property type="match status" value="1"/>
</dbReference>
<feature type="compositionally biased region" description="Basic and acidic residues" evidence="4">
    <location>
        <begin position="390"/>
        <end position="410"/>
    </location>
</feature>
<dbReference type="Pfam" id="PF11717">
    <property type="entry name" value="Tudor-knot"/>
    <property type="match status" value="1"/>
</dbReference>
<reference evidence="7" key="1">
    <citation type="submission" date="2010-06" db="EMBL/GenBank/DDBJ databases">
        <authorList>
            <person name="Jiang H."/>
            <person name="Abraham K."/>
            <person name="Ali S."/>
            <person name="Alsbrooks S.L."/>
            <person name="Anim B.N."/>
            <person name="Anosike U.S."/>
            <person name="Attaway T."/>
            <person name="Bandaranaike D.P."/>
            <person name="Battles P.K."/>
            <person name="Bell S.N."/>
            <person name="Bell A.V."/>
            <person name="Beltran B."/>
            <person name="Bickham C."/>
            <person name="Bustamante Y."/>
            <person name="Caleb T."/>
            <person name="Canada A."/>
            <person name="Cardenas V."/>
            <person name="Carter K."/>
            <person name="Chacko J."/>
            <person name="Chandrabose M.N."/>
            <person name="Chavez D."/>
            <person name="Chavez A."/>
            <person name="Chen L."/>
            <person name="Chu H.-S."/>
            <person name="Claassen K.J."/>
            <person name="Cockrell R."/>
            <person name="Collins M."/>
            <person name="Cooper J.A."/>
            <person name="Cree A."/>
            <person name="Curry S.M."/>
            <person name="Da Y."/>
            <person name="Dao M.D."/>
            <person name="Das B."/>
            <person name="Davila M.-L."/>
            <person name="Davy-Carroll L."/>
            <person name="Denson S."/>
            <person name="Dinh H."/>
            <person name="Ebong V.E."/>
            <person name="Edwards J.R."/>
            <person name="Egan A."/>
            <person name="El-Daye J."/>
            <person name="Escobedo L."/>
            <person name="Fernandez S."/>
            <person name="Fernando P.R."/>
            <person name="Flagg N."/>
            <person name="Forbes L.D."/>
            <person name="Fowler R.G."/>
            <person name="Fu Q."/>
            <person name="Gabisi R.A."/>
            <person name="Ganer J."/>
            <person name="Garbino Pronczuk A."/>
            <person name="Garcia R.M."/>
            <person name="Garner T."/>
            <person name="Garrett T.E."/>
            <person name="Gonzalez D.A."/>
            <person name="Hamid H."/>
            <person name="Hawkins E.S."/>
            <person name="Hirani K."/>
            <person name="Hogues M.E."/>
            <person name="Hollins B."/>
            <person name="Hsiao C.-H."/>
            <person name="Jabil R."/>
            <person name="James M.L."/>
            <person name="Jhangiani S.N."/>
            <person name="Johnson B."/>
            <person name="Johnson Q."/>
            <person name="Joshi V."/>
            <person name="Kalu J.B."/>
            <person name="Kam C."/>
            <person name="Kashfia A."/>
            <person name="Keebler J."/>
            <person name="Kisamo H."/>
            <person name="Kovar C.L."/>
            <person name="Lago L.A."/>
            <person name="Lai C.-Y."/>
            <person name="Laidlaw J."/>
            <person name="Lara F."/>
            <person name="Le T.-K."/>
            <person name="Lee S.L."/>
            <person name="Legall F.H."/>
            <person name="Lemon S.J."/>
            <person name="Lewis L.R."/>
            <person name="Li B."/>
            <person name="Liu Y."/>
            <person name="Liu Y.-S."/>
            <person name="Lopez J."/>
            <person name="Lozado R.J."/>
            <person name="Lu J."/>
            <person name="Madu R.C."/>
            <person name="Maheshwari M."/>
            <person name="Maheshwari R."/>
            <person name="Malloy K."/>
            <person name="Martinez E."/>
            <person name="Mathew T."/>
            <person name="Mercado I.C."/>
            <person name="Mercado C."/>
            <person name="Meyer B."/>
            <person name="Montgomery K."/>
            <person name="Morgan M.B."/>
            <person name="Munidasa M."/>
            <person name="Nazareth L.V."/>
            <person name="Nelson J."/>
            <person name="Ng B.M."/>
            <person name="Nguyen N.B."/>
            <person name="Nguyen P.Q."/>
            <person name="Nguyen T."/>
            <person name="Obregon M."/>
            <person name="Okwuonu G.O."/>
            <person name="Onwere C.G."/>
            <person name="Orozco G."/>
            <person name="Parra A."/>
            <person name="Patel S."/>
            <person name="Patil S."/>
            <person name="Perez A."/>
            <person name="Perez Y."/>
            <person name="Pham C."/>
            <person name="Primus E.L."/>
            <person name="Pu L.-L."/>
            <person name="Puazo M."/>
            <person name="Qin X."/>
            <person name="Quiroz J.B."/>
            <person name="Reese J."/>
            <person name="Richards S."/>
            <person name="Rives C.M."/>
            <person name="Robberts R."/>
            <person name="Ruiz S.J."/>
            <person name="Ruiz M.J."/>
            <person name="Santibanez J."/>
            <person name="Schneider B.W."/>
            <person name="Sisson I."/>
            <person name="Smith M."/>
            <person name="Sodergren E."/>
            <person name="Song X.-Z."/>
            <person name="Song B.B."/>
            <person name="Summersgill H."/>
            <person name="Thelus R."/>
            <person name="Thornton R.D."/>
            <person name="Trejos Z.Y."/>
            <person name="Usmani K."/>
            <person name="Vattathil S."/>
            <person name="Villasana D."/>
            <person name="Walker D.L."/>
            <person name="Wang S."/>
            <person name="Wang K."/>
            <person name="White C.S."/>
            <person name="Williams A.C."/>
            <person name="Williamson J."/>
            <person name="Wilson K."/>
            <person name="Woghiren I.O."/>
            <person name="Woodworth J.R."/>
            <person name="Worley K.C."/>
            <person name="Wright R.A."/>
            <person name="Wu W."/>
            <person name="Young L."/>
            <person name="Zhang L."/>
            <person name="Zhang J."/>
            <person name="Zhu Y."/>
            <person name="Muzny D.M."/>
            <person name="Weinstock G."/>
            <person name="Gibbs R.A."/>
        </authorList>
    </citation>
    <scope>NUCLEOTIDE SEQUENCE [LARGE SCALE GENOMIC DNA]</scope>
    <source>
        <strain evidence="7">LSR1</strain>
    </source>
</reference>
<dbReference type="GO" id="GO:0000976">
    <property type="term" value="F:transcription cis-regulatory region binding"/>
    <property type="evidence" value="ECO:0007669"/>
    <property type="project" value="TreeGrafter"/>
</dbReference>
<dbReference type="RefSeq" id="XP_008187179.1">
    <property type="nucleotide sequence ID" value="XM_008188957.2"/>
</dbReference>
<dbReference type="GO" id="GO:0005634">
    <property type="term" value="C:nucleus"/>
    <property type="evidence" value="ECO:0007669"/>
    <property type="project" value="TreeGrafter"/>
</dbReference>
<dbReference type="SUPFAM" id="SSF46774">
    <property type="entry name" value="ARID-like"/>
    <property type="match status" value="1"/>
</dbReference>
<keyword evidence="7" id="KW-1185">Reference proteome</keyword>
<dbReference type="InterPro" id="IPR036431">
    <property type="entry name" value="ARID_dom_sf"/>
</dbReference>
<dbReference type="GO" id="GO:0005694">
    <property type="term" value="C:chromosome"/>
    <property type="evidence" value="ECO:0007669"/>
    <property type="project" value="UniProtKB-ARBA"/>
</dbReference>
<dbReference type="GO" id="GO:0006357">
    <property type="term" value="P:regulation of transcription by RNA polymerase II"/>
    <property type="evidence" value="ECO:0007669"/>
    <property type="project" value="TreeGrafter"/>
</dbReference>
<accession>A0A8R2FBX1</accession>
<dbReference type="Pfam" id="PF01388">
    <property type="entry name" value="ARID"/>
    <property type="match status" value="1"/>
</dbReference>
<feature type="compositionally biased region" description="Polar residues" evidence="4">
    <location>
        <begin position="749"/>
        <end position="761"/>
    </location>
</feature>
<dbReference type="CDD" id="cd20389">
    <property type="entry name" value="Tudor_ARID4_rpt1"/>
    <property type="match status" value="1"/>
</dbReference>